<evidence type="ECO:0000256" key="5">
    <source>
        <dbReference type="HAMAP-Rule" id="MF_00189"/>
    </source>
</evidence>
<dbReference type="Pfam" id="PF04279">
    <property type="entry name" value="IspA"/>
    <property type="match status" value="1"/>
</dbReference>
<feature type="transmembrane region" description="Helical" evidence="5">
    <location>
        <begin position="151"/>
        <end position="170"/>
    </location>
</feature>
<dbReference type="NCBIfam" id="NF001325">
    <property type="entry name" value="PRK00259.1-3"/>
    <property type="match status" value="1"/>
</dbReference>
<dbReference type="EMBL" id="CADIKM010000034">
    <property type="protein sequence ID" value="CAB3799772.1"/>
    <property type="molecule type" value="Genomic_DNA"/>
</dbReference>
<protein>
    <recommendedName>
        <fullName evidence="5">Inner membrane-spanning protein YciB</fullName>
    </recommendedName>
</protein>
<gene>
    <name evidence="5 6" type="primary">yciB</name>
    <name evidence="6" type="ORF">LMG28138_04715</name>
</gene>
<dbReference type="NCBIfam" id="TIGR00997">
    <property type="entry name" value="ispZ"/>
    <property type="match status" value="1"/>
</dbReference>
<comment type="similarity">
    <text evidence="5">Belongs to the YciB family.</text>
</comment>
<evidence type="ECO:0000256" key="3">
    <source>
        <dbReference type="ARBA" id="ARBA00022989"/>
    </source>
</evidence>
<feature type="transmembrane region" description="Helical" evidence="5">
    <location>
        <begin position="80"/>
        <end position="101"/>
    </location>
</feature>
<evidence type="ECO:0000256" key="1">
    <source>
        <dbReference type="ARBA" id="ARBA00022475"/>
    </source>
</evidence>
<feature type="transmembrane region" description="Helical" evidence="5">
    <location>
        <begin position="20"/>
        <end position="42"/>
    </location>
</feature>
<feature type="transmembrane region" description="Helical" evidence="5">
    <location>
        <begin position="121"/>
        <end position="139"/>
    </location>
</feature>
<comment type="function">
    <text evidence="5">Plays a role in cell envelope biogenesis, maintenance of cell envelope integrity and membrane homeostasis.</text>
</comment>
<evidence type="ECO:0000256" key="2">
    <source>
        <dbReference type="ARBA" id="ARBA00022692"/>
    </source>
</evidence>
<feature type="transmembrane region" description="Helical" evidence="5">
    <location>
        <begin position="49"/>
        <end position="68"/>
    </location>
</feature>
<dbReference type="AlphaFoldDB" id="A0A6S7BH15"/>
<proteinExistence type="inferred from homology"/>
<dbReference type="InterPro" id="IPR006008">
    <property type="entry name" value="YciB"/>
</dbReference>
<evidence type="ECO:0000256" key="4">
    <source>
        <dbReference type="ARBA" id="ARBA00023136"/>
    </source>
</evidence>
<name>A0A6S7BH15_9BURK</name>
<organism evidence="6 7">
    <name type="scientific">Pararobbsia alpina</name>
    <dbReference type="NCBI Taxonomy" id="621374"/>
    <lineage>
        <taxon>Bacteria</taxon>
        <taxon>Pseudomonadati</taxon>
        <taxon>Pseudomonadota</taxon>
        <taxon>Betaproteobacteria</taxon>
        <taxon>Burkholderiales</taxon>
        <taxon>Burkholderiaceae</taxon>
        <taxon>Pararobbsia</taxon>
    </lineage>
</organism>
<sequence length="176" mass="20153">MKLLFDFFPIILFFVAYKLTNIYTATAISIAASLVLIAWVAFRHRKVDPLQWVSLAVIVVLGGATLVLHNDLFIKWKPTVAYWFFALALAASRFGFGKDLLKTTMGKELKLPDPVWKQLTFAWVVFFTLLGIANLVILYHFSTDVWVNFKLYGGIGCMVVFIIAQSFWLARYMKEE</sequence>
<comment type="subcellular location">
    <subcellularLocation>
        <location evidence="5">Cell inner membrane</location>
        <topology evidence="5">Multi-pass membrane protein</topology>
    </subcellularLocation>
</comment>
<dbReference type="HAMAP" id="MF_00189">
    <property type="entry name" value="YciB"/>
    <property type="match status" value="1"/>
</dbReference>
<keyword evidence="5" id="KW-0997">Cell inner membrane</keyword>
<dbReference type="Proteomes" id="UP000494115">
    <property type="component" value="Unassembled WGS sequence"/>
</dbReference>
<dbReference type="PANTHER" id="PTHR36917:SF1">
    <property type="entry name" value="INNER MEMBRANE-SPANNING PROTEIN YCIB"/>
    <property type="match status" value="1"/>
</dbReference>
<dbReference type="GO" id="GO:0005886">
    <property type="term" value="C:plasma membrane"/>
    <property type="evidence" value="ECO:0007669"/>
    <property type="project" value="UniProtKB-SubCell"/>
</dbReference>
<keyword evidence="1 5" id="KW-1003">Cell membrane</keyword>
<keyword evidence="4 5" id="KW-0472">Membrane</keyword>
<keyword evidence="7" id="KW-1185">Reference proteome</keyword>
<evidence type="ECO:0000313" key="6">
    <source>
        <dbReference type="EMBL" id="CAB3799772.1"/>
    </source>
</evidence>
<evidence type="ECO:0000313" key="7">
    <source>
        <dbReference type="Proteomes" id="UP000494115"/>
    </source>
</evidence>
<reference evidence="6 7" key="1">
    <citation type="submission" date="2020-04" db="EMBL/GenBank/DDBJ databases">
        <authorList>
            <person name="De Canck E."/>
        </authorList>
    </citation>
    <scope>NUCLEOTIDE SEQUENCE [LARGE SCALE GENOMIC DNA]</scope>
    <source>
        <strain evidence="6 7">LMG 28138</strain>
    </source>
</reference>
<keyword evidence="3 5" id="KW-1133">Transmembrane helix</keyword>
<accession>A0A6S7BH15</accession>
<dbReference type="RefSeq" id="WP_175107343.1">
    <property type="nucleotide sequence ID" value="NZ_CADIKM010000034.1"/>
</dbReference>
<dbReference type="PANTHER" id="PTHR36917">
    <property type="entry name" value="INTRACELLULAR SEPTATION PROTEIN A-RELATED"/>
    <property type="match status" value="1"/>
</dbReference>
<keyword evidence="2 5" id="KW-0812">Transmembrane</keyword>